<name>A0ABS5KXK5_9ACTN</name>
<gene>
    <name evidence="1" type="ORF">KGQ19_28380</name>
</gene>
<dbReference type="Proteomes" id="UP000730482">
    <property type="component" value="Unassembled WGS sequence"/>
</dbReference>
<proteinExistence type="predicted"/>
<evidence type="ECO:0000313" key="2">
    <source>
        <dbReference type="Proteomes" id="UP000730482"/>
    </source>
</evidence>
<keyword evidence="2" id="KW-1185">Reference proteome</keyword>
<protein>
    <submittedName>
        <fullName evidence="1">Uncharacterized protein</fullName>
    </submittedName>
</protein>
<reference evidence="1 2" key="1">
    <citation type="submission" date="2020-02" db="EMBL/GenBank/DDBJ databases">
        <title>Acidophilic actinobacteria isolated from forest soil.</title>
        <authorList>
            <person name="Golinska P."/>
        </authorList>
    </citation>
    <scope>NUCLEOTIDE SEQUENCE [LARGE SCALE GENOMIC DNA]</scope>
    <source>
        <strain evidence="1 2">NL8</strain>
    </source>
</reference>
<accession>A0ABS5KXK5</accession>
<dbReference type="RefSeq" id="WP_212014344.1">
    <property type="nucleotide sequence ID" value="NZ_JAAFYZ010000115.1"/>
</dbReference>
<comment type="caution">
    <text evidence="1">The sequence shown here is derived from an EMBL/GenBank/DDBJ whole genome shotgun (WGS) entry which is preliminary data.</text>
</comment>
<organism evidence="1 2">
    <name type="scientific">Catenulispora pinistramenti</name>
    <dbReference type="NCBI Taxonomy" id="2705254"/>
    <lineage>
        <taxon>Bacteria</taxon>
        <taxon>Bacillati</taxon>
        <taxon>Actinomycetota</taxon>
        <taxon>Actinomycetes</taxon>
        <taxon>Catenulisporales</taxon>
        <taxon>Catenulisporaceae</taxon>
        <taxon>Catenulispora</taxon>
    </lineage>
</organism>
<evidence type="ECO:0000313" key="1">
    <source>
        <dbReference type="EMBL" id="MBS2550796.1"/>
    </source>
</evidence>
<dbReference type="EMBL" id="JAAFYZ010000115">
    <property type="protein sequence ID" value="MBS2550796.1"/>
    <property type="molecule type" value="Genomic_DNA"/>
</dbReference>
<sequence length="176" mass="17535">MVSVDQLLDAREVAVRARVEGLREQAGRVAVELAEAESALERVVITKATLAAVLAEGGCVGVSPQAVDVLAAAGAAAGEAGAAAAAAAAAGAGGVRRVSVWRAGLGGVDLPVKYRPVWQAVCDAGVPLRAGQVAAALGWGTDRTVVEGLRYRLKRLVAAGWLTELASGAFAPGGGS</sequence>